<evidence type="ECO:0000256" key="14">
    <source>
        <dbReference type="SAM" id="MobiDB-lite"/>
    </source>
</evidence>
<evidence type="ECO:0000256" key="3">
    <source>
        <dbReference type="ARBA" id="ARBA00022722"/>
    </source>
</evidence>
<feature type="binding site" evidence="13">
    <location>
        <position position="510"/>
    </location>
    <ligand>
        <name>Mg(2+)</name>
        <dbReference type="ChEBI" id="CHEBI:18420"/>
        <label>2</label>
    </ligand>
</feature>
<dbReference type="GO" id="GO:0004519">
    <property type="term" value="F:endonuclease activity"/>
    <property type="evidence" value="ECO:0007669"/>
    <property type="project" value="UniProtKB-UniRule"/>
</dbReference>
<name>A0A7Z8CYP2_CARDV</name>
<dbReference type="InterPro" id="IPR028629">
    <property type="entry name" value="Cas9"/>
</dbReference>
<evidence type="ECO:0000256" key="9">
    <source>
        <dbReference type="ARBA" id="ARBA00023118"/>
    </source>
</evidence>
<evidence type="ECO:0000256" key="13">
    <source>
        <dbReference type="HAMAP-Rule" id="MF_01480"/>
    </source>
</evidence>
<feature type="binding site" evidence="13">
    <location>
        <position position="506"/>
    </location>
    <ligand>
        <name>Mg(2+)</name>
        <dbReference type="ChEBI" id="CHEBI:18420"/>
        <label>1</label>
    </ligand>
</feature>
<dbReference type="InterPro" id="IPR040619">
    <property type="entry name" value="Cas9_alpha-helical_lobe"/>
</dbReference>
<comment type="subunit">
    <text evidence="12 13">Monomer. Binds crRNA and tracrRNA.</text>
</comment>
<feature type="binding site" evidence="13">
    <location>
        <position position="723"/>
    </location>
    <ligand>
        <name>Mg(2+)</name>
        <dbReference type="ChEBI" id="CHEBI:18420"/>
        <label>2</label>
    </ligand>
</feature>
<keyword evidence="4 13" id="KW-0479">Metal-binding</keyword>
<sequence length="1102" mass="127451">MGYRIGLDIGITSVGYAILKTDEKGSPYKIEHLTSVIFPIAENPKDGKSLAMPRREQRGARRRNRRTKFRKHRTKMLFVRSELLTIKQIEAIYSEKQKLSSIYELRTKALNERLTNEELFRILYFFSGHRGFKSNRKSELTEKDMGPVLTAIKDIEEKLADGTYRTLGEYMELDEKYQEHKRNKDGIDRYLGTAKRSLIEDEIKQIIIAQQQFGNTKLTSGFQVAFIGDEEQTGIFNDQREFEDGPGKQSPYAGNQIEKMIGACTFEENEKRAPKASYTFQYFDFLCKLNNLKYRETIGGEYRFLSLEQKNVLKEKVLTTQKITFSGVKKLLDLPEHAQFNLVNYGTKSTVKETETKSVFYAMISYHKLKKAIPAPIFSNLSTAELDEIGRILTLYSSDKGRKNEFYSRLAIPEEVVEALLPINFSKFGNLSLKAMRKIIPYLEMGLVYSEAATQAGYDFRHKKIDQAYIHENVTNPVVKRAASQTIKIVNNIIRKYGEPDGINIELARELSKNFSERKKTVKYQEENRARNERIADKLRECELPVNGANITRLKLFEEQGEFDPYTGLKIPFDRAFSEEYEVDHIIPYSKTLDDSYGNKILVSAKANQEKGNRIPMEYLQGKPERIKKLESITATIKNPKKREKLLKQQLTKEDVDGWKTRNLNDTRYISSLLHDYFNQNISFAKLESEKKKRVIAVNGAITSKLRARWGFNKIRENGDEHHALDALIVACVTDKYIKEITSFSKRKEVRFNENLWKREKTPQEIEQEVVHFKKDYDRIFNQAFPLPWTNFREEVSCRMSENPAELMKNHTWETYTDDEIAALRPIFIVRMPNMKTSGPAHQETIRSGKLEEKGLNISRVSIEKLKLDKEGTIKSGNAQFYKDSGNGWQLLHDKLKVALEKHDGDGSKAFPDGVFKYQYLDKEHTVRKVRLVAKSTLQTSLNEKKSVADNGSMIRIDVFRNEQGKYQFVPIYAKDRVAKKLPNQAVAVGKIAKEWPLIEESDFKFSLYSNDLIRVKHKKGVKHVSKDGNKEEKSKTDFFGYYTGADIATASISGISPNNFFEFRSMGLATLISIEKYKVDYFGNYHQVNEKVRQKFPKNRM</sequence>
<dbReference type="GO" id="GO:0003677">
    <property type="term" value="F:DNA binding"/>
    <property type="evidence" value="ECO:0007669"/>
    <property type="project" value="UniProtKB-UniRule"/>
</dbReference>
<dbReference type="Pfam" id="PF13395">
    <property type="entry name" value="HNH_4"/>
    <property type="match status" value="1"/>
</dbReference>
<feature type="compositionally biased region" description="Basic and acidic residues" evidence="14">
    <location>
        <begin position="45"/>
        <end position="59"/>
    </location>
</feature>
<evidence type="ECO:0000256" key="2">
    <source>
        <dbReference type="ARBA" id="ARBA00005244"/>
    </source>
</evidence>
<evidence type="ECO:0000256" key="1">
    <source>
        <dbReference type="ARBA" id="ARBA00001946"/>
    </source>
</evidence>
<evidence type="ECO:0000256" key="5">
    <source>
        <dbReference type="ARBA" id="ARBA00022759"/>
    </source>
</evidence>
<evidence type="ECO:0000256" key="12">
    <source>
        <dbReference type="ARBA" id="ARBA00046380"/>
    </source>
</evidence>
<dbReference type="HAMAP" id="MF_01480">
    <property type="entry name" value="Cas9"/>
    <property type="match status" value="1"/>
</dbReference>
<dbReference type="InterPro" id="IPR055228">
    <property type="entry name" value="Cas9_RuvC"/>
</dbReference>
<dbReference type="AlphaFoldDB" id="A0A7Z8CYP2"/>
<dbReference type="GO" id="GO:0003723">
    <property type="term" value="F:RNA binding"/>
    <property type="evidence" value="ECO:0007669"/>
    <property type="project" value="UniProtKB-UniRule"/>
</dbReference>
<evidence type="ECO:0000256" key="7">
    <source>
        <dbReference type="ARBA" id="ARBA00022842"/>
    </source>
</evidence>
<dbReference type="Proteomes" id="UP000297938">
    <property type="component" value="Unassembled WGS sequence"/>
</dbReference>
<feature type="binding site" evidence="13">
    <location>
        <position position="8"/>
    </location>
    <ligand>
        <name>Mg(2+)</name>
        <dbReference type="ChEBI" id="CHEBI:18420"/>
        <label>1</label>
    </ligand>
</feature>
<dbReference type="GO" id="GO:0046872">
    <property type="term" value="F:metal ion binding"/>
    <property type="evidence" value="ECO:0007669"/>
    <property type="project" value="UniProtKB-UniRule"/>
</dbReference>
<dbReference type="NCBIfam" id="TIGR01865">
    <property type="entry name" value="cas_Csn1"/>
    <property type="match status" value="1"/>
</dbReference>
<dbReference type="RefSeq" id="WP_074401785.1">
    <property type="nucleotide sequence ID" value="NZ_FLLU01000006.1"/>
</dbReference>
<evidence type="ECO:0000256" key="8">
    <source>
        <dbReference type="ARBA" id="ARBA00022884"/>
    </source>
</evidence>
<comment type="cofactor">
    <cofactor evidence="1 13">
        <name>Mg(2+)</name>
        <dbReference type="ChEBI" id="CHEBI:18420"/>
    </cofactor>
</comment>
<feature type="binding site" evidence="13">
    <location>
        <position position="8"/>
    </location>
    <ligand>
        <name>Mg(2+)</name>
        <dbReference type="ChEBI" id="CHEBI:18420"/>
        <label>2</label>
    </ligand>
</feature>
<dbReference type="InterPro" id="IPR033114">
    <property type="entry name" value="HNH_CAS9"/>
</dbReference>
<comment type="caution">
    <text evidence="16">The sequence shown here is derived from an EMBL/GenBank/DDBJ whole genome shotgun (WGS) entry which is preliminary data.</text>
</comment>
<keyword evidence="8 13" id="KW-0694">RNA-binding</keyword>
<gene>
    <name evidence="13 16" type="primary">cas9</name>
    <name evidence="16" type="ORF">CKN69_05390</name>
</gene>
<organism evidence="16 17">
    <name type="scientific">Carnobacterium divergens</name>
    <name type="common">Lactobacillus divergens</name>
    <dbReference type="NCBI Taxonomy" id="2748"/>
    <lineage>
        <taxon>Bacteria</taxon>
        <taxon>Bacillati</taxon>
        <taxon>Bacillota</taxon>
        <taxon>Bacilli</taxon>
        <taxon>Lactobacillales</taxon>
        <taxon>Carnobacteriaceae</taxon>
        <taxon>Carnobacterium</taxon>
    </lineage>
</organism>
<comment type="function">
    <text evidence="13">CRISPR (clustered regularly interspaced short palindromic repeat) is an adaptive immune system that provides protection against mobile genetic elements (viruses, transposable elements and conjugative plasmids). CRISPR clusters contain spacers, sequences complementary to antecedent mobile elements, and target invading nucleic acids. CRISPR clusters are transcribed and processed into CRISPR RNA (crRNA). In type II CRISPR systems correct processing of pre-crRNA requires a trans-encoded small RNA (tracrRNA), endogenous ribonuclease 3 (rnc) and this protein. The tracrRNA serves as a guide for ribonuclease 3-aided processing of pre-crRNA. Subsequently Cas9/crRNA/tracrRNA endonucleolytically cleaves linear or circular dsDNA target complementary to the spacer; Cas9 is inactive in the absence of the 2 guide RNAs (gRNA). Cas9 recognizes the protospacer adjacent motif (PAM) in the CRISPR repeat sequences to help distinguish self versus nonself, as targets within the bacterial CRISPR locus do not have PAMs. PAM recognition is also required for catalytic activity.</text>
</comment>
<evidence type="ECO:0000259" key="15">
    <source>
        <dbReference type="PROSITE" id="PS51749"/>
    </source>
</evidence>
<keyword evidence="11" id="KW-0464">Manganese</keyword>
<feature type="region of interest" description="Disordered" evidence="14">
    <location>
        <begin position="45"/>
        <end position="67"/>
    </location>
</feature>
<feature type="active site" description="Proton acceptor for HNH nuclease domain" evidence="13">
    <location>
        <position position="585"/>
    </location>
</feature>
<evidence type="ECO:0000256" key="4">
    <source>
        <dbReference type="ARBA" id="ARBA00022723"/>
    </source>
</evidence>
<dbReference type="Gene3D" id="3.30.420.10">
    <property type="entry name" value="Ribonuclease H-like superfamily/Ribonuclease H"/>
    <property type="match status" value="3"/>
</dbReference>
<dbReference type="PROSITE" id="PS51749">
    <property type="entry name" value="HNH_CAS9"/>
    <property type="match status" value="1"/>
</dbReference>
<proteinExistence type="inferred from homology"/>
<evidence type="ECO:0000313" key="16">
    <source>
        <dbReference type="EMBL" id="TFJ27288.1"/>
    </source>
</evidence>
<dbReference type="Pfam" id="PF18470">
    <property type="entry name" value="Cas9_a"/>
    <property type="match status" value="1"/>
</dbReference>
<keyword evidence="5 13" id="KW-0255">Endonuclease</keyword>
<comment type="similarity">
    <text evidence="2">Belongs to the CRISPR-associated protein Cas9 family. Subtype II-A subfamily.</text>
</comment>
<feature type="binding site" evidence="13">
    <location>
        <position position="510"/>
    </location>
    <ligand>
        <name>Mg(2+)</name>
        <dbReference type="ChEBI" id="CHEBI:18420"/>
        <label>1</label>
    </ligand>
</feature>
<keyword evidence="3 13" id="KW-0540">Nuclease</keyword>
<dbReference type="GO" id="GO:0043571">
    <property type="term" value="P:maintenance of CRISPR repeat elements"/>
    <property type="evidence" value="ECO:0007669"/>
    <property type="project" value="UniProtKB-UniRule"/>
</dbReference>
<evidence type="ECO:0000313" key="17">
    <source>
        <dbReference type="Proteomes" id="UP000297938"/>
    </source>
</evidence>
<dbReference type="InterPro" id="IPR003615">
    <property type="entry name" value="HNH_nuc"/>
</dbReference>
<reference evidence="16 17" key="1">
    <citation type="journal article" date="2018" name="Int. J. Food Microbiol.">
        <title>Growth of Carnobacterium spp. isolated from chilled vacuum-packaged meat under relevant acidic conditions.</title>
        <authorList>
            <person name="Zhang P."/>
            <person name="Badoni M."/>
            <person name="Ganzle M."/>
            <person name="Yang X."/>
        </authorList>
    </citation>
    <scope>NUCLEOTIDE SEQUENCE [LARGE SCALE GENOMIC DNA]</scope>
    <source>
        <strain evidence="16 17">B2</strain>
    </source>
</reference>
<protein>
    <recommendedName>
        <fullName evidence="13">CRISPR-associated endonuclease Cas9</fullName>
        <ecNumber evidence="13">3.1.-.-</ecNumber>
    </recommendedName>
</protein>
<evidence type="ECO:0000256" key="11">
    <source>
        <dbReference type="ARBA" id="ARBA00023211"/>
    </source>
</evidence>
<accession>A0A7Z8CYP2</accession>
<dbReference type="EC" id="3.1.-.-" evidence="13"/>
<feature type="active site" description="For RuvC-like nuclease domain" evidence="13">
    <location>
        <position position="8"/>
    </location>
</feature>
<keyword evidence="6 13" id="KW-0378">Hydrolase</keyword>
<evidence type="ECO:0000256" key="6">
    <source>
        <dbReference type="ARBA" id="ARBA00022801"/>
    </source>
</evidence>
<dbReference type="EMBL" id="NRPP01000010">
    <property type="protein sequence ID" value="TFJ27288.1"/>
    <property type="molecule type" value="Genomic_DNA"/>
</dbReference>
<keyword evidence="7 13" id="KW-0460">Magnesium</keyword>
<keyword evidence="10 13" id="KW-0238">DNA-binding</keyword>
<dbReference type="Pfam" id="PF22702">
    <property type="entry name" value="Cas9_RuvC"/>
    <property type="match status" value="1"/>
</dbReference>
<keyword evidence="9 13" id="KW-0051">Antiviral defense</keyword>
<comment type="similarity">
    <text evidence="13">Belongs to the CRISPR-associated Cas9 family.</text>
</comment>
<feature type="domain" description="HNH Cas9-type" evidence="15">
    <location>
        <begin position="514"/>
        <end position="664"/>
    </location>
</feature>
<dbReference type="GO" id="GO:0016787">
    <property type="term" value="F:hydrolase activity"/>
    <property type="evidence" value="ECO:0007669"/>
    <property type="project" value="UniProtKB-KW"/>
</dbReference>
<comment type="domain">
    <text evidence="13">Has 2 endonuclease domains. The discontinuous RuvC-like domain cleaves the target DNA noncomplementary to crRNA while the HNH nuclease domain cleaves the target DNA complementary to crRNA.</text>
</comment>
<dbReference type="GO" id="GO:0051607">
    <property type="term" value="P:defense response to virus"/>
    <property type="evidence" value="ECO:0007669"/>
    <property type="project" value="UniProtKB-UniRule"/>
</dbReference>
<evidence type="ECO:0000256" key="10">
    <source>
        <dbReference type="ARBA" id="ARBA00023125"/>
    </source>
</evidence>
<dbReference type="InterPro" id="IPR036397">
    <property type="entry name" value="RNaseH_sf"/>
</dbReference>